<name>A0A0E3UWC9_9BACT</name>
<evidence type="ECO:0000313" key="2">
    <source>
        <dbReference type="Proteomes" id="UP000033109"/>
    </source>
</evidence>
<accession>A0A0E3UWC9</accession>
<dbReference type="KEGG" id="pko:PKOR_04830"/>
<proteinExistence type="predicted"/>
<keyword evidence="2" id="KW-1185">Reference proteome</keyword>
<evidence type="ECO:0000313" key="1">
    <source>
        <dbReference type="EMBL" id="AKD02571.1"/>
    </source>
</evidence>
<organism evidence="1 2">
    <name type="scientific">Pontibacter korlensis</name>
    <dbReference type="NCBI Taxonomy" id="400092"/>
    <lineage>
        <taxon>Bacteria</taxon>
        <taxon>Pseudomonadati</taxon>
        <taxon>Bacteroidota</taxon>
        <taxon>Cytophagia</taxon>
        <taxon>Cytophagales</taxon>
        <taxon>Hymenobacteraceae</taxon>
        <taxon>Pontibacter</taxon>
    </lineage>
</organism>
<dbReference type="PATRIC" id="fig|400092.3.peg.1080"/>
<dbReference type="Proteomes" id="UP000033109">
    <property type="component" value="Chromosome"/>
</dbReference>
<dbReference type="AlphaFoldDB" id="A0A0E3UWC9"/>
<sequence length="62" mass="7240">MDMTRHQFTLFLTENNTVIEGIRAKYNPEQYKLISAHVTLCREDEIVPLRLVIDNVSSLHLL</sequence>
<reference evidence="1 2" key="1">
    <citation type="journal article" date="2015" name="Sci. Rep.">
        <title>Unraveling adaptation of Pontibacter korlensis to radiation and infertility in desert through complete genome and comparative transcriptomic analysis.</title>
        <authorList>
            <person name="Dai J."/>
            <person name="Dai W."/>
            <person name="Qiu C."/>
            <person name="Yang Z."/>
            <person name="Zhang Y."/>
            <person name="Zhou M."/>
            <person name="Zhang L."/>
            <person name="Fang C."/>
            <person name="Gao Q."/>
            <person name="Yang Q."/>
            <person name="Li X."/>
            <person name="Wang Z."/>
            <person name="Wang Z."/>
            <person name="Jia Z."/>
            <person name="Chen X."/>
        </authorList>
    </citation>
    <scope>NUCLEOTIDE SEQUENCE [LARGE SCALE GENOMIC DNA]</scope>
    <source>
        <strain evidence="1 2">X14-1T</strain>
    </source>
</reference>
<protein>
    <submittedName>
        <fullName evidence="1">Uncharacterized protein</fullName>
    </submittedName>
</protein>
<gene>
    <name evidence="1" type="ORF">PKOR_04830</name>
</gene>
<dbReference type="EMBL" id="CP009621">
    <property type="protein sequence ID" value="AKD02571.1"/>
    <property type="molecule type" value="Genomic_DNA"/>
</dbReference>
<dbReference type="STRING" id="400092.PKOR_04830"/>
<dbReference type="HOGENOM" id="CLU_2900337_0_0_10"/>